<dbReference type="InParanoid" id="A0A804M4I8"/>
<sequence length="98" mass="10960">MDDYLVTDKITAFIVQTQHAATEVLKEKQPKDYTHGEIILKLYQLMCGGPGQGVVVALGGVYDGWFRLQPRGQLLARHHLPACSTYNRVDNFSPDIIS</sequence>
<name>A0A804M4I8_MAIZE</name>
<evidence type="ECO:0000313" key="1">
    <source>
        <dbReference type="EnsemblPlants" id="Zm00001eb058440_P001"/>
    </source>
</evidence>
<dbReference type="Gramene" id="Zm00001eb058440_T001">
    <property type="protein sequence ID" value="Zm00001eb058440_P001"/>
    <property type="gene ID" value="Zm00001eb058440"/>
</dbReference>
<evidence type="ECO:0000313" key="2">
    <source>
        <dbReference type="Proteomes" id="UP000007305"/>
    </source>
</evidence>
<dbReference type="EnsemblPlants" id="Zm00001eb058440_T001">
    <property type="protein sequence ID" value="Zm00001eb058440_P001"/>
    <property type="gene ID" value="Zm00001eb058440"/>
</dbReference>
<keyword evidence="2" id="KW-1185">Reference proteome</keyword>
<dbReference type="Proteomes" id="UP000007305">
    <property type="component" value="Chromosome 1"/>
</dbReference>
<organism evidence="1 2">
    <name type="scientific">Zea mays</name>
    <name type="common">Maize</name>
    <dbReference type="NCBI Taxonomy" id="4577"/>
    <lineage>
        <taxon>Eukaryota</taxon>
        <taxon>Viridiplantae</taxon>
        <taxon>Streptophyta</taxon>
        <taxon>Embryophyta</taxon>
        <taxon>Tracheophyta</taxon>
        <taxon>Spermatophyta</taxon>
        <taxon>Magnoliopsida</taxon>
        <taxon>Liliopsida</taxon>
        <taxon>Poales</taxon>
        <taxon>Poaceae</taxon>
        <taxon>PACMAD clade</taxon>
        <taxon>Panicoideae</taxon>
        <taxon>Andropogonodae</taxon>
        <taxon>Andropogoneae</taxon>
        <taxon>Tripsacinae</taxon>
        <taxon>Zea</taxon>
    </lineage>
</organism>
<protein>
    <submittedName>
        <fullName evidence="1">Uncharacterized protein</fullName>
    </submittedName>
</protein>
<proteinExistence type="predicted"/>
<reference evidence="1" key="3">
    <citation type="submission" date="2021-05" db="UniProtKB">
        <authorList>
            <consortium name="EnsemblPlants"/>
        </authorList>
    </citation>
    <scope>IDENTIFICATION</scope>
    <source>
        <strain evidence="1">cv. B73</strain>
    </source>
</reference>
<dbReference type="AlphaFoldDB" id="A0A804M4I8"/>
<reference evidence="2" key="1">
    <citation type="submission" date="2015-12" db="EMBL/GenBank/DDBJ databases">
        <title>Update maize B73 reference genome by single molecule sequencing technologies.</title>
        <authorList>
            <consortium name="Maize Genome Sequencing Project"/>
            <person name="Ware D."/>
        </authorList>
    </citation>
    <scope>NUCLEOTIDE SEQUENCE [LARGE SCALE GENOMIC DNA]</scope>
    <source>
        <strain evidence="2">cv. B73</strain>
    </source>
</reference>
<accession>A0A804M4I8</accession>
<reference evidence="1" key="2">
    <citation type="submission" date="2019-07" db="EMBL/GenBank/DDBJ databases">
        <authorList>
            <person name="Seetharam A."/>
            <person name="Woodhouse M."/>
            <person name="Cannon E."/>
        </authorList>
    </citation>
    <scope>NUCLEOTIDE SEQUENCE [LARGE SCALE GENOMIC DNA]</scope>
    <source>
        <strain evidence="1">cv. B73</strain>
    </source>
</reference>